<keyword evidence="4" id="KW-0472">Membrane</keyword>
<dbReference type="Pfam" id="PF01297">
    <property type="entry name" value="ZnuA"/>
    <property type="match status" value="1"/>
</dbReference>
<evidence type="ECO:0000256" key="3">
    <source>
        <dbReference type="ARBA" id="ARBA00022729"/>
    </source>
</evidence>
<name>A0ABM7YD45_9EURY</name>
<organism evidence="5 6">
    <name type="scientific">Methanothermobacter tenebrarum</name>
    <dbReference type="NCBI Taxonomy" id="680118"/>
    <lineage>
        <taxon>Archaea</taxon>
        <taxon>Methanobacteriati</taxon>
        <taxon>Methanobacteriota</taxon>
        <taxon>Methanomada group</taxon>
        <taxon>Methanobacteria</taxon>
        <taxon>Methanobacteriales</taxon>
        <taxon>Methanobacteriaceae</taxon>
        <taxon>Methanothermobacter</taxon>
    </lineage>
</organism>
<evidence type="ECO:0000313" key="6">
    <source>
        <dbReference type="Proteomes" id="UP000831817"/>
    </source>
</evidence>
<reference evidence="5 6" key="1">
    <citation type="submission" date="2022-04" db="EMBL/GenBank/DDBJ databases">
        <title>Complete genome of Methanothermobacter tenebrarum strain RMAS.</title>
        <authorList>
            <person name="Nakamura K."/>
            <person name="Oshima K."/>
            <person name="Hattori M."/>
            <person name="Kamagata Y."/>
            <person name="Takamizawa K."/>
        </authorList>
    </citation>
    <scope>NUCLEOTIDE SEQUENCE [LARGE SCALE GENOMIC DNA]</scope>
    <source>
        <strain evidence="5 6">RMAS</strain>
    </source>
</reference>
<dbReference type="Gene3D" id="3.40.50.1980">
    <property type="entry name" value="Nitrogenase molybdenum iron protein domain"/>
    <property type="match status" value="2"/>
</dbReference>
<feature type="transmembrane region" description="Helical" evidence="4">
    <location>
        <begin position="21"/>
        <end position="38"/>
    </location>
</feature>
<dbReference type="SUPFAM" id="SSF53807">
    <property type="entry name" value="Helical backbone' metal receptor"/>
    <property type="match status" value="1"/>
</dbReference>
<comment type="similarity">
    <text evidence="1">Belongs to the bacterial solute-binding protein 9 family.</text>
</comment>
<evidence type="ECO:0000256" key="4">
    <source>
        <dbReference type="SAM" id="Phobius"/>
    </source>
</evidence>
<keyword evidence="2" id="KW-0813">Transport</keyword>
<evidence type="ECO:0000256" key="1">
    <source>
        <dbReference type="ARBA" id="ARBA00011028"/>
    </source>
</evidence>
<evidence type="ECO:0000256" key="2">
    <source>
        <dbReference type="ARBA" id="ARBA00022448"/>
    </source>
</evidence>
<sequence length="298" mass="34436">MLLIKFFREETNKNLPMKKTRIFILTLIAIIICTLLYTTSKMGETSPEEKIIVATSIMPQKEFIEAVGGDKVKVIVMVPPGANPHTYEPQPSQLRELSKARIYFQIGSGIEFEKTWMERLKEQNPNIKIINCSKGIKLMKEDPHIWTSPRNAIIIVENIYKALIEEDPNHKEYYTENKDKYVTRLKKLDEQFNQTLTGKQNKKILVYHPAWTYLCRDYKLEQITIEREGKEPSPQTLAKIIQEAKKDNIRIIIVSPQSNKQSAQAIADEIGAKIVTIDPLAENYIENMEKMLQTLKSI</sequence>
<protein>
    <submittedName>
        <fullName evidence="5">Adhesin</fullName>
    </submittedName>
</protein>
<dbReference type="InterPro" id="IPR050492">
    <property type="entry name" value="Bact_metal-bind_prot9"/>
</dbReference>
<evidence type="ECO:0000313" key="5">
    <source>
        <dbReference type="EMBL" id="BDH79277.1"/>
    </source>
</evidence>
<keyword evidence="4" id="KW-0812">Transmembrane</keyword>
<dbReference type="Proteomes" id="UP000831817">
    <property type="component" value="Chromosome"/>
</dbReference>
<accession>A0ABM7YD45</accession>
<proteinExistence type="inferred from homology"/>
<keyword evidence="4" id="KW-1133">Transmembrane helix</keyword>
<keyword evidence="3" id="KW-0732">Signal</keyword>
<dbReference type="PANTHER" id="PTHR42953">
    <property type="entry name" value="HIGH-AFFINITY ZINC UPTAKE SYSTEM PROTEIN ZNUA-RELATED"/>
    <property type="match status" value="1"/>
</dbReference>
<dbReference type="PANTHER" id="PTHR42953:SF3">
    <property type="entry name" value="HIGH-AFFINITY ZINC UPTAKE SYSTEM PROTEIN ZNUA"/>
    <property type="match status" value="1"/>
</dbReference>
<gene>
    <name evidence="5" type="ORF">MTTB_06560</name>
</gene>
<keyword evidence="6" id="KW-1185">Reference proteome</keyword>
<dbReference type="EMBL" id="AP025698">
    <property type="protein sequence ID" value="BDH79277.1"/>
    <property type="molecule type" value="Genomic_DNA"/>
</dbReference>
<dbReference type="InterPro" id="IPR006127">
    <property type="entry name" value="ZnuA-like"/>
</dbReference>